<gene>
    <name evidence="2" type="ORF">L6773_02910</name>
</gene>
<keyword evidence="3" id="KW-1185">Reference proteome</keyword>
<reference evidence="2" key="1">
    <citation type="submission" date="2022-01" db="EMBL/GenBank/DDBJ databases">
        <authorList>
            <person name="Wang Y."/>
        </authorList>
    </citation>
    <scope>NUCLEOTIDE SEQUENCE</scope>
    <source>
        <strain evidence="2">WB101</strain>
    </source>
</reference>
<dbReference type="RefSeq" id="WP_237852346.1">
    <property type="nucleotide sequence ID" value="NZ_JAKLWS010000002.1"/>
</dbReference>
<feature type="domain" description="3-keto-alpha-glucoside-1,2-lyase/3-keto-2-hydroxy-glucal hydratase" evidence="1">
    <location>
        <begin position="46"/>
        <end position="238"/>
    </location>
</feature>
<dbReference type="InterPro" id="IPR010496">
    <property type="entry name" value="AL/BT2_dom"/>
</dbReference>
<evidence type="ECO:0000313" key="3">
    <source>
        <dbReference type="Proteomes" id="UP001165366"/>
    </source>
</evidence>
<accession>A0ABS9K9H7</accession>
<organism evidence="2 3">
    <name type="scientific">Rhodohalobacter sulfatireducens</name>
    <dbReference type="NCBI Taxonomy" id="2911366"/>
    <lineage>
        <taxon>Bacteria</taxon>
        <taxon>Pseudomonadati</taxon>
        <taxon>Balneolota</taxon>
        <taxon>Balneolia</taxon>
        <taxon>Balneolales</taxon>
        <taxon>Balneolaceae</taxon>
        <taxon>Rhodohalobacter</taxon>
    </lineage>
</organism>
<proteinExistence type="predicted"/>
<dbReference type="Pfam" id="PF06439">
    <property type="entry name" value="3keto-disac_hyd"/>
    <property type="match status" value="1"/>
</dbReference>
<evidence type="ECO:0000313" key="2">
    <source>
        <dbReference type="EMBL" id="MCG2587502.1"/>
    </source>
</evidence>
<name>A0ABS9K9H7_9BACT</name>
<comment type="caution">
    <text evidence="2">The sequence shown here is derived from an EMBL/GenBank/DDBJ whole genome shotgun (WGS) entry which is preliminary data.</text>
</comment>
<dbReference type="Proteomes" id="UP001165366">
    <property type="component" value="Unassembled WGS sequence"/>
</dbReference>
<sequence length="241" mass="27481">MNQYKLSFSLLVLLTILCFMGCVGEKGENDFRTSMELENDGYVALLGNNLNAWKGQIAEDPREIPELTEGMNETELQQLLSQVNEETFTHWYMQDGMLLYDGTRDIGNIETIEEYADFELVMDWKIGPKGDSGIFLRNMPQVQIWDPHHQGVGSGGLYNNDPNVEPIVTADKPVGEWNRMVIRMVSDSVWVQLNGEMVVDGAIQENYWANYERPAPAEGQIVLQSHGTPLWFKNLYIKELN</sequence>
<evidence type="ECO:0000259" key="1">
    <source>
        <dbReference type="Pfam" id="PF06439"/>
    </source>
</evidence>
<dbReference type="Gene3D" id="2.60.120.560">
    <property type="entry name" value="Exo-inulinase, domain 1"/>
    <property type="match status" value="1"/>
</dbReference>
<reference evidence="2" key="2">
    <citation type="submission" date="2024-05" db="EMBL/GenBank/DDBJ databases">
        <title>Rhodohalobacter halophilus gen. nov., sp. nov., a moderately halophilic member of the family Balneolaceae.</title>
        <authorList>
            <person name="Xia J."/>
        </authorList>
    </citation>
    <scope>NUCLEOTIDE SEQUENCE</scope>
    <source>
        <strain evidence="2">WB101</strain>
    </source>
</reference>
<protein>
    <submittedName>
        <fullName evidence="2">DUF1080 domain-containing protein</fullName>
    </submittedName>
</protein>
<dbReference type="EMBL" id="JAKLWS010000002">
    <property type="protein sequence ID" value="MCG2587502.1"/>
    <property type="molecule type" value="Genomic_DNA"/>
</dbReference>